<gene>
    <name evidence="3" type="ORF">BBA_09402</name>
</gene>
<keyword evidence="2" id="KW-0732">Signal</keyword>
<feature type="chain" id="PRO_5003781542" evidence="2">
    <location>
        <begin position="17"/>
        <end position="212"/>
    </location>
</feature>
<proteinExistence type="predicted"/>
<organism evidence="3 4">
    <name type="scientific">Beauveria bassiana (strain ARSEF 2860)</name>
    <name type="common">White muscardine disease fungus</name>
    <name type="synonym">Tritirachium shiotae</name>
    <dbReference type="NCBI Taxonomy" id="655819"/>
    <lineage>
        <taxon>Eukaryota</taxon>
        <taxon>Fungi</taxon>
        <taxon>Dikarya</taxon>
        <taxon>Ascomycota</taxon>
        <taxon>Pezizomycotina</taxon>
        <taxon>Sordariomycetes</taxon>
        <taxon>Hypocreomycetidae</taxon>
        <taxon>Hypocreales</taxon>
        <taxon>Cordycipitaceae</taxon>
        <taxon>Beauveria</taxon>
    </lineage>
</organism>
<keyword evidence="4" id="KW-1185">Reference proteome</keyword>
<evidence type="ECO:0000256" key="2">
    <source>
        <dbReference type="SAM" id="SignalP"/>
    </source>
</evidence>
<feature type="signal peptide" evidence="2">
    <location>
        <begin position="1"/>
        <end position="16"/>
    </location>
</feature>
<protein>
    <submittedName>
        <fullName evidence="3">Uncharacterized protein</fullName>
    </submittedName>
</protein>
<dbReference type="HOGENOM" id="CLU_096883_0_0_1"/>
<feature type="compositionally biased region" description="Polar residues" evidence="1">
    <location>
        <begin position="142"/>
        <end position="152"/>
    </location>
</feature>
<evidence type="ECO:0000313" key="4">
    <source>
        <dbReference type="Proteomes" id="UP000002762"/>
    </source>
</evidence>
<dbReference type="AlphaFoldDB" id="J4VSR3"/>
<dbReference type="InParanoid" id="J4VSR3"/>
<dbReference type="EMBL" id="JH725202">
    <property type="protein sequence ID" value="EJP61630.1"/>
    <property type="molecule type" value="Genomic_DNA"/>
</dbReference>
<feature type="region of interest" description="Disordered" evidence="1">
    <location>
        <begin position="141"/>
        <end position="162"/>
    </location>
</feature>
<reference evidence="3 4" key="1">
    <citation type="journal article" date="2012" name="Sci. Rep.">
        <title>Genomic perspectives on the evolution of fungal entomopathogenicity in Beauveria bassiana.</title>
        <authorList>
            <person name="Xiao G."/>
            <person name="Ying S.H."/>
            <person name="Zheng P."/>
            <person name="Wang Z.L."/>
            <person name="Zhang S."/>
            <person name="Xie X.Q."/>
            <person name="Shang Y."/>
            <person name="St Leger R.J."/>
            <person name="Zhao G.P."/>
            <person name="Wang C."/>
            <person name="Feng M.G."/>
        </authorList>
    </citation>
    <scope>NUCLEOTIDE SEQUENCE [LARGE SCALE GENOMIC DNA]</scope>
    <source>
        <strain evidence="3 4">ARSEF 2860</strain>
    </source>
</reference>
<accession>J4VSR3</accession>
<name>J4VSR3_BEAB2</name>
<dbReference type="GeneID" id="19892414"/>
<sequence length="212" mass="23201">MIALSLLLGAAAGVSAMIGREISAVELTPNSFFCAEDCVHEGVYFSSLGNYCLEKDIIVNVNANGEDQIDEATGNALDCRGAKLVSGATGVRQFSNAEKDLYKCDVENATEPSDFACYSFKSAGFAGITVKWADIAKELKSTTRQGTPQENKPTPEKSEEECAKIGKQVFDKCRETREFAECEKEGADWILKCRLTSGSDLWSEPDLSRRRR</sequence>
<dbReference type="RefSeq" id="XP_008602721.1">
    <property type="nucleotide sequence ID" value="XM_008604499.1"/>
</dbReference>
<evidence type="ECO:0000256" key="1">
    <source>
        <dbReference type="SAM" id="MobiDB-lite"/>
    </source>
</evidence>
<dbReference type="Proteomes" id="UP000002762">
    <property type="component" value="Unassembled WGS sequence"/>
</dbReference>
<evidence type="ECO:0000313" key="3">
    <source>
        <dbReference type="EMBL" id="EJP61630.1"/>
    </source>
</evidence>
<feature type="compositionally biased region" description="Basic and acidic residues" evidence="1">
    <location>
        <begin position="153"/>
        <end position="162"/>
    </location>
</feature>